<dbReference type="InterPro" id="IPR038765">
    <property type="entry name" value="Papain-like_cys_pep_sf"/>
</dbReference>
<dbReference type="GO" id="GO:0016579">
    <property type="term" value="P:protein deubiquitination"/>
    <property type="evidence" value="ECO:0007669"/>
    <property type="project" value="InterPro"/>
</dbReference>
<proteinExistence type="predicted"/>
<dbReference type="GO" id="GO:0004843">
    <property type="term" value="F:cysteine-type deubiquitinase activity"/>
    <property type="evidence" value="ECO:0007669"/>
    <property type="project" value="InterPro"/>
</dbReference>
<organism evidence="1">
    <name type="scientific">Arundo donax</name>
    <name type="common">Giant reed</name>
    <name type="synonym">Donax arundinaceus</name>
    <dbReference type="NCBI Taxonomy" id="35708"/>
    <lineage>
        <taxon>Eukaryota</taxon>
        <taxon>Viridiplantae</taxon>
        <taxon>Streptophyta</taxon>
        <taxon>Embryophyta</taxon>
        <taxon>Tracheophyta</taxon>
        <taxon>Spermatophyta</taxon>
        <taxon>Magnoliopsida</taxon>
        <taxon>Liliopsida</taxon>
        <taxon>Poales</taxon>
        <taxon>Poaceae</taxon>
        <taxon>PACMAD clade</taxon>
        <taxon>Arundinoideae</taxon>
        <taxon>Arundineae</taxon>
        <taxon>Arundo</taxon>
    </lineage>
</organism>
<name>A0A0A9SDR1_ARUDO</name>
<evidence type="ECO:0000313" key="1">
    <source>
        <dbReference type="EMBL" id="JAD60999.1"/>
    </source>
</evidence>
<dbReference type="EMBL" id="GBRH01236896">
    <property type="protein sequence ID" value="JAD60999.1"/>
    <property type="molecule type" value="Transcribed_RNA"/>
</dbReference>
<sequence>MRRHRRRAIREKKPRRRPVAARSGAGGHALQHANKLRHWLAASCSGPYATFCFKCDKDESIKVLKEQTARAIPVKGDAGSRVFGSDNGHGNPVRRILNRGKTCYVNALVQCLLALEHIRVWMLGQNAPTSPIDMALKELFVPANSAGCELKPDKLLARIHSSYLRFQRRSR</sequence>
<dbReference type="InterPro" id="IPR001394">
    <property type="entry name" value="Peptidase_C19_UCH"/>
</dbReference>
<reference evidence="1" key="1">
    <citation type="submission" date="2014-09" db="EMBL/GenBank/DDBJ databases">
        <authorList>
            <person name="Magalhaes I.L.F."/>
            <person name="Oliveira U."/>
            <person name="Santos F.R."/>
            <person name="Vidigal T.H.D.A."/>
            <person name="Brescovit A.D."/>
            <person name="Santos A.J."/>
        </authorList>
    </citation>
    <scope>NUCLEOTIDE SEQUENCE</scope>
    <source>
        <tissue evidence="1">Shoot tissue taken approximately 20 cm above the soil surface</tissue>
    </source>
</reference>
<accession>A0A0A9SDR1</accession>
<reference evidence="1" key="2">
    <citation type="journal article" date="2015" name="Data Brief">
        <title>Shoot transcriptome of the giant reed, Arundo donax.</title>
        <authorList>
            <person name="Barrero R.A."/>
            <person name="Guerrero F.D."/>
            <person name="Moolhuijzen P."/>
            <person name="Goolsby J.A."/>
            <person name="Tidwell J."/>
            <person name="Bellgard S.E."/>
            <person name="Bellgard M.I."/>
        </authorList>
    </citation>
    <scope>NUCLEOTIDE SEQUENCE</scope>
    <source>
        <tissue evidence="1">Shoot tissue taken approximately 20 cm above the soil surface</tissue>
    </source>
</reference>
<dbReference type="SUPFAM" id="SSF54001">
    <property type="entry name" value="Cysteine proteinases"/>
    <property type="match status" value="1"/>
</dbReference>
<dbReference type="AlphaFoldDB" id="A0A0A9SDR1"/>
<dbReference type="Gene3D" id="3.90.70.10">
    <property type="entry name" value="Cysteine proteinases"/>
    <property type="match status" value="1"/>
</dbReference>
<dbReference type="Pfam" id="PF00443">
    <property type="entry name" value="UCH"/>
    <property type="match status" value="1"/>
</dbReference>
<protein>
    <submittedName>
        <fullName evidence="1">Uncharacterized protein</fullName>
    </submittedName>
</protein>